<gene>
    <name evidence="2" type="ORF">HYG81_05460</name>
</gene>
<dbReference type="InterPro" id="IPR029044">
    <property type="entry name" value="Nucleotide-diphossugar_trans"/>
</dbReference>
<accession>A0A7D6CR12</accession>
<evidence type="ECO:0000259" key="1">
    <source>
        <dbReference type="Pfam" id="PF00535"/>
    </source>
</evidence>
<keyword evidence="3" id="KW-1185">Reference proteome</keyword>
<evidence type="ECO:0000313" key="2">
    <source>
        <dbReference type="EMBL" id="QLK27056.1"/>
    </source>
</evidence>
<dbReference type="Pfam" id="PF00535">
    <property type="entry name" value="Glycos_transf_2"/>
    <property type="match status" value="1"/>
</dbReference>
<sequence length="318" mass="35531">MSDRTPLVSVIVPTYNRPERLVRSLESVADQTYEHLEVIVVDDGSETPATDVVAPVREELPYEVTVIRHDDNRGANAARNTGIREASGEFLAFLDDDDEWCPSKVTRQVDAFQRASTDLGLVYTALRLVDDDGTVLRTTDASVAGDVTRQLLCRNAIGSFSCVMVRSAAAADAGPLDEAFPSWQDLDWYIRISEDWTVQPISDPLVTNYAGTHDRITDDLESLIEETYPRFLWKHRPRAAAYGGLFERKMLAWAAFRIGAWYALPAGQYATARQFLLRAITLYPFDPRFFLYAAIAVGGDPARIAFDRAKRLLSSMQG</sequence>
<dbReference type="OrthoDB" id="46222at2157"/>
<dbReference type="GeneID" id="56142631"/>
<dbReference type="Gene3D" id="3.90.550.10">
    <property type="entry name" value="Spore Coat Polysaccharide Biosynthesis Protein SpsA, Chain A"/>
    <property type="match status" value="1"/>
</dbReference>
<protein>
    <submittedName>
        <fullName evidence="2">Glycosyltransferase family 2 protein</fullName>
    </submittedName>
</protein>
<dbReference type="SUPFAM" id="SSF53448">
    <property type="entry name" value="Nucleotide-diphospho-sugar transferases"/>
    <property type="match status" value="1"/>
</dbReference>
<dbReference type="AlphaFoldDB" id="A0A7D6CR12"/>
<feature type="domain" description="Glycosyltransferase 2-like" evidence="1">
    <location>
        <begin position="9"/>
        <end position="119"/>
    </location>
</feature>
<dbReference type="CDD" id="cd00761">
    <property type="entry name" value="Glyco_tranf_GTA_type"/>
    <property type="match status" value="1"/>
</dbReference>
<dbReference type="RefSeq" id="WP_180842224.1">
    <property type="nucleotide sequence ID" value="NZ_CP059154.1"/>
</dbReference>
<dbReference type="PANTHER" id="PTHR43685">
    <property type="entry name" value="GLYCOSYLTRANSFERASE"/>
    <property type="match status" value="1"/>
</dbReference>
<proteinExistence type="predicted"/>
<dbReference type="InterPro" id="IPR001173">
    <property type="entry name" value="Glyco_trans_2-like"/>
</dbReference>
<dbReference type="InterPro" id="IPR050834">
    <property type="entry name" value="Glycosyltransf_2"/>
</dbReference>
<dbReference type="Proteomes" id="UP000510869">
    <property type="component" value="Chromosome"/>
</dbReference>
<dbReference type="KEGG" id="nay:HYG81_05460"/>
<dbReference type="PANTHER" id="PTHR43685:SF11">
    <property type="entry name" value="GLYCOSYLTRANSFERASE TAGX-RELATED"/>
    <property type="match status" value="1"/>
</dbReference>
<organism evidence="2 3">
    <name type="scientific">Natrinema zhouii</name>
    <dbReference type="NCBI Taxonomy" id="1710539"/>
    <lineage>
        <taxon>Archaea</taxon>
        <taxon>Methanobacteriati</taxon>
        <taxon>Methanobacteriota</taxon>
        <taxon>Stenosarchaea group</taxon>
        <taxon>Halobacteria</taxon>
        <taxon>Halobacteriales</taxon>
        <taxon>Natrialbaceae</taxon>
        <taxon>Natrinema</taxon>
    </lineage>
</organism>
<dbReference type="EMBL" id="CP059154">
    <property type="protein sequence ID" value="QLK27056.1"/>
    <property type="molecule type" value="Genomic_DNA"/>
</dbReference>
<name>A0A7D6CR12_9EURY</name>
<reference evidence="2 3" key="1">
    <citation type="submission" date="2020-07" db="EMBL/GenBank/DDBJ databases">
        <title>Natrinema (YPL30) sp. nov. and Haloterrigena xxxxxx (YPL8) sp. nov., isolated from a salt mine.</title>
        <authorList>
            <person name="Cui H."/>
        </authorList>
    </citation>
    <scope>NUCLEOTIDE SEQUENCE [LARGE SCALE GENOMIC DNA]</scope>
    <source>
        <strain evidence="2 3">YPL13</strain>
    </source>
</reference>
<evidence type="ECO:0000313" key="3">
    <source>
        <dbReference type="Proteomes" id="UP000510869"/>
    </source>
</evidence>